<dbReference type="KEGG" id="mox:DAMO_1330"/>
<protein>
    <recommendedName>
        <fullName evidence="3">Histone H1</fullName>
    </recommendedName>
</protein>
<evidence type="ECO:0008006" key="3">
    <source>
        <dbReference type="Google" id="ProtNLM"/>
    </source>
</evidence>
<sequence>MPKRTSKKPPSDINLLAVSVVQAATGEKPASESIPQKNPAAVALGRLGGLKGGKARAKKLSAKTRSLIAKKAAKARWARQK</sequence>
<gene>
    <name evidence="1" type="ORF">DAMO_1330</name>
</gene>
<evidence type="ECO:0000313" key="2">
    <source>
        <dbReference type="Proteomes" id="UP000006898"/>
    </source>
</evidence>
<proteinExistence type="predicted"/>
<reference evidence="1 2" key="1">
    <citation type="journal article" date="2010" name="Nature">
        <title>Nitrite-driven anaerobic methane oxidation by oxygenic bacteria.</title>
        <authorList>
            <person name="Ettwig K.F."/>
            <person name="Butler M.K."/>
            <person name="Le Paslier D."/>
            <person name="Pelletier E."/>
            <person name="Mangenot S."/>
            <person name="Kuypers M.M.M."/>
            <person name="Schreiber F."/>
            <person name="Dutilh B.E."/>
            <person name="Zedelius J."/>
            <person name="de Beer D."/>
            <person name="Gloerich J."/>
            <person name="Wessels H.J.C.T."/>
            <person name="van Allen T."/>
            <person name="Luesken F."/>
            <person name="Wu M."/>
            <person name="van de Pas-Schoonen K.T."/>
            <person name="Op den Camp H.J.M."/>
            <person name="Janssen-Megens E.M."/>
            <person name="Francoijs K-J."/>
            <person name="Stunnenberg H."/>
            <person name="Weissenbach J."/>
            <person name="Jetten M.S.M."/>
            <person name="Strous M."/>
        </authorList>
    </citation>
    <scope>NUCLEOTIDE SEQUENCE [LARGE SCALE GENOMIC DNA]</scope>
</reference>
<dbReference type="AlphaFoldDB" id="D5MF61"/>
<organism evidence="1 2">
    <name type="scientific">Methylomirabilis oxygeniifera</name>
    <dbReference type="NCBI Taxonomy" id="671143"/>
    <lineage>
        <taxon>Bacteria</taxon>
        <taxon>Candidatus Methylomirabilota</taxon>
        <taxon>Candidatus Methylomirabilia</taxon>
        <taxon>Candidatus Methylomirabilales</taxon>
        <taxon>Candidatus Methylomirabilaceae</taxon>
        <taxon>Candidatus Methylomirabilis</taxon>
    </lineage>
</organism>
<dbReference type="Proteomes" id="UP000006898">
    <property type="component" value="Chromosome"/>
</dbReference>
<dbReference type="STRING" id="671143.DAMO_1330"/>
<dbReference type="HOGENOM" id="CLU_187770_0_0_0"/>
<accession>D5MF61</accession>
<evidence type="ECO:0000313" key="1">
    <source>
        <dbReference type="EMBL" id="CBE68390.1"/>
    </source>
</evidence>
<dbReference type="eggNOG" id="ENOG5033N15">
    <property type="taxonomic scope" value="Bacteria"/>
</dbReference>
<dbReference type="EMBL" id="FP565575">
    <property type="protein sequence ID" value="CBE68390.1"/>
    <property type="molecule type" value="Genomic_DNA"/>
</dbReference>
<name>D5MF61_METO1</name>